<evidence type="ECO:0000313" key="2">
    <source>
        <dbReference type="EMBL" id="KAL0563699.1"/>
    </source>
</evidence>
<evidence type="ECO:0000313" key="3">
    <source>
        <dbReference type="Proteomes" id="UP001465976"/>
    </source>
</evidence>
<protein>
    <submittedName>
        <fullName evidence="2">Uncharacterized protein</fullName>
    </submittedName>
</protein>
<feature type="region of interest" description="Disordered" evidence="1">
    <location>
        <begin position="1"/>
        <end position="28"/>
    </location>
</feature>
<evidence type="ECO:0000256" key="1">
    <source>
        <dbReference type="SAM" id="MobiDB-lite"/>
    </source>
</evidence>
<dbReference type="Proteomes" id="UP001465976">
    <property type="component" value="Unassembled WGS sequence"/>
</dbReference>
<dbReference type="EMBL" id="JBAHYK010003274">
    <property type="protein sequence ID" value="KAL0563699.1"/>
    <property type="molecule type" value="Genomic_DNA"/>
</dbReference>
<proteinExistence type="predicted"/>
<accession>A0ABR3ELD7</accession>
<reference evidence="2 3" key="1">
    <citation type="submission" date="2024-02" db="EMBL/GenBank/DDBJ databases">
        <title>A draft genome for the cacao thread blight pathogen Marasmius crinis-equi.</title>
        <authorList>
            <person name="Cohen S.P."/>
            <person name="Baruah I.K."/>
            <person name="Amoako-Attah I."/>
            <person name="Bukari Y."/>
            <person name="Meinhardt L.W."/>
            <person name="Bailey B.A."/>
        </authorList>
    </citation>
    <scope>NUCLEOTIDE SEQUENCE [LARGE SCALE GENOMIC DNA]</scope>
    <source>
        <strain evidence="2 3">GH-76</strain>
    </source>
</reference>
<sequence length="616" mass="68833">MLQRRVHEVSLLPPTSHPDLPSLASPSKSMPDYFPNASNFSIGDSSNLSTVHGNQHNNYQIKIGKKSRRKRFSLENEEEEERLAEYCDVRLGNIVIGKELGSSASKRFDYDKLEWVVGCERKSFAAVVLSKGGKVTSTVVSYHGPEKEEAWKKDFHQFSGALNATNVQVLGYNRSETPLLLLHNNLVPLAHFLDSVGGLGLMYLQLLRAQLRCRDSELWLDSSRGVLCRGPEGPDCDITYGISSDLPVVLSDGKLLQEDALVQYLATLKRSRDLDRKVARWLSYFSFASAEPSDMRVDRPTVISSLTNTTIAVADTGMSSIRARGSSCLGEREVLSNGLTRFKLEHHGRHLELDWNWWEAKRAWVAQSPMVFHAHGISMEANLNLIVPYISNGTLSQSRTKRRRRQKCAPIYLFTRPSQASTFWSFEEDGHLPIPDDLCSYLGLPVKLSLKCIRYPFSTQTYKAMRDYQILRGFDPTTADFAQDCGLYDYEFHPVQPSLAVASTTSGRFENLDNLGTPILDNLGTPILSFSWSAVLFTHPHDTHVASVGAKSEDVTVEDLESVYRSLPTLFGDIPVEDDMPQATEPSRATVWSGLGSSLRLSQAAWKVSDILAMGF</sequence>
<keyword evidence="3" id="KW-1185">Reference proteome</keyword>
<gene>
    <name evidence="2" type="ORF">V5O48_018365</name>
</gene>
<comment type="caution">
    <text evidence="2">The sequence shown here is derived from an EMBL/GenBank/DDBJ whole genome shotgun (WGS) entry which is preliminary data.</text>
</comment>
<organism evidence="2 3">
    <name type="scientific">Marasmius crinis-equi</name>
    <dbReference type="NCBI Taxonomy" id="585013"/>
    <lineage>
        <taxon>Eukaryota</taxon>
        <taxon>Fungi</taxon>
        <taxon>Dikarya</taxon>
        <taxon>Basidiomycota</taxon>
        <taxon>Agaricomycotina</taxon>
        <taxon>Agaricomycetes</taxon>
        <taxon>Agaricomycetidae</taxon>
        <taxon>Agaricales</taxon>
        <taxon>Marasmiineae</taxon>
        <taxon>Marasmiaceae</taxon>
        <taxon>Marasmius</taxon>
    </lineage>
</organism>
<name>A0ABR3ELD7_9AGAR</name>